<sequence length="396" mass="42463">MKSFSAPPVNLLHQNITLLTPQAPVSIPITVLDAFNDESISISLNYGFQIGACALLLVVLLVVTPTAKLLRPSSLLHVAGLAVCLVRTALLAAFFLSPLNHMYPVWSGDFSSVPRLYLHNSVAGTCFSLLLLLVLETALMHQAWTMVSLWPAPVKVVLVAVSALISLLTAGWRCAFAVIQTRAALDLSPTRGLGWVAEAALVLNCLTICWYCALFNVKLVLHLLTNRGILRSASSRRTLTPMEVLVMTNGVLMIVPVTFAALEWAHFPNFESASLTHTSVALILPLGTLAAQQITQGRTLGFLSPGASAPPDARSEKPRSGTDPSPSATKFASVSTTCGSGPPTDVLSSSSSSHGLAARKQRLDPFDLELRQIDSTSALADHVRVDRDVEQEETRI</sequence>
<dbReference type="Gene3D" id="1.10.287.920">
    <property type="entry name" value="Pheromone alpha factor receptor"/>
    <property type="match status" value="1"/>
</dbReference>
<dbReference type="OrthoDB" id="5402633at2759"/>
<feature type="transmembrane region" description="Helical" evidence="2">
    <location>
        <begin position="46"/>
        <end position="63"/>
    </location>
</feature>
<evidence type="ECO:0000313" key="3">
    <source>
        <dbReference type="EMBL" id="KAG5930147.1"/>
    </source>
</evidence>
<dbReference type="AlphaFoldDB" id="A0A8K0NKY2"/>
<reference evidence="3" key="1">
    <citation type="journal article" date="2020" name="bioRxiv">
        <title>Whole genome comparisons of ergot fungi reveals the divergence and evolution of species within the genus Claviceps are the result of varying mechanisms driving genome evolution and host range expansion.</title>
        <authorList>
            <person name="Wyka S.A."/>
            <person name="Mondo S.J."/>
            <person name="Liu M."/>
            <person name="Dettman J."/>
            <person name="Nalam V."/>
            <person name="Broders K.D."/>
        </authorList>
    </citation>
    <scope>NUCLEOTIDE SEQUENCE</scope>
    <source>
        <strain evidence="3">CCC 489</strain>
    </source>
</reference>
<organism evidence="3 4">
    <name type="scientific">Claviceps africana</name>
    <dbReference type="NCBI Taxonomy" id="83212"/>
    <lineage>
        <taxon>Eukaryota</taxon>
        <taxon>Fungi</taxon>
        <taxon>Dikarya</taxon>
        <taxon>Ascomycota</taxon>
        <taxon>Pezizomycotina</taxon>
        <taxon>Sordariomycetes</taxon>
        <taxon>Hypocreomycetidae</taxon>
        <taxon>Hypocreales</taxon>
        <taxon>Clavicipitaceae</taxon>
        <taxon>Claviceps</taxon>
    </lineage>
</organism>
<dbReference type="PANTHER" id="PTHR28009:SF1">
    <property type="entry name" value="PHEROMONE ALPHA FACTOR RECEPTOR"/>
    <property type="match status" value="1"/>
</dbReference>
<dbReference type="PRINTS" id="PR00250">
    <property type="entry name" value="GPCRSTE2"/>
</dbReference>
<feature type="transmembrane region" description="Helical" evidence="2">
    <location>
        <begin position="75"/>
        <end position="96"/>
    </location>
</feature>
<feature type="transmembrane region" description="Helical" evidence="2">
    <location>
        <begin position="242"/>
        <end position="262"/>
    </location>
</feature>
<evidence type="ECO:0000313" key="4">
    <source>
        <dbReference type="Proteomes" id="UP000811619"/>
    </source>
</evidence>
<dbReference type="GO" id="GO:0004932">
    <property type="term" value="F:mating-type factor pheromone receptor activity"/>
    <property type="evidence" value="ECO:0007669"/>
    <property type="project" value="InterPro"/>
</dbReference>
<comment type="caution">
    <text evidence="3">The sequence shown here is derived from an EMBL/GenBank/DDBJ whole genome shotgun (WGS) entry which is preliminary data.</text>
</comment>
<protein>
    <recommendedName>
        <fullName evidence="5">Pheromone receptor</fullName>
    </recommendedName>
</protein>
<keyword evidence="2" id="KW-0812">Transmembrane</keyword>
<dbReference type="Pfam" id="PF02116">
    <property type="entry name" value="STE2"/>
    <property type="match status" value="1"/>
</dbReference>
<name>A0A8K0NKY2_9HYPO</name>
<accession>A0A8K0NKY2</accession>
<dbReference type="EMBL" id="SRPY01000023">
    <property type="protein sequence ID" value="KAG5930147.1"/>
    <property type="molecule type" value="Genomic_DNA"/>
</dbReference>
<dbReference type="InterPro" id="IPR000366">
    <property type="entry name" value="GPCR_STE2"/>
</dbReference>
<evidence type="ECO:0000256" key="2">
    <source>
        <dbReference type="SAM" id="Phobius"/>
    </source>
</evidence>
<proteinExistence type="predicted"/>
<dbReference type="Proteomes" id="UP000811619">
    <property type="component" value="Unassembled WGS sequence"/>
</dbReference>
<feature type="transmembrane region" description="Helical" evidence="2">
    <location>
        <begin position="116"/>
        <end position="135"/>
    </location>
</feature>
<gene>
    <name evidence="3" type="ORF">E4U42_002886</name>
</gene>
<dbReference type="PANTHER" id="PTHR28009">
    <property type="entry name" value="PHEROMONE ALPHA FACTOR RECEPTOR"/>
    <property type="match status" value="1"/>
</dbReference>
<keyword evidence="4" id="KW-1185">Reference proteome</keyword>
<dbReference type="GO" id="GO:0000750">
    <property type="term" value="P:pheromone-dependent signal transduction involved in conjugation with cellular fusion"/>
    <property type="evidence" value="ECO:0007669"/>
    <property type="project" value="TreeGrafter"/>
</dbReference>
<dbReference type="GO" id="GO:0038038">
    <property type="term" value="C:G protein-coupled receptor homodimeric complex"/>
    <property type="evidence" value="ECO:0007669"/>
    <property type="project" value="TreeGrafter"/>
</dbReference>
<feature type="region of interest" description="Disordered" evidence="1">
    <location>
        <begin position="301"/>
        <end position="358"/>
    </location>
</feature>
<dbReference type="InterPro" id="IPR027458">
    <property type="entry name" value="STE2_TM1-TM2_sf"/>
</dbReference>
<keyword evidence="2" id="KW-0472">Membrane</keyword>
<feature type="transmembrane region" description="Helical" evidence="2">
    <location>
        <begin position="156"/>
        <end position="179"/>
    </location>
</feature>
<evidence type="ECO:0000256" key="1">
    <source>
        <dbReference type="SAM" id="MobiDB-lite"/>
    </source>
</evidence>
<dbReference type="CDD" id="cd14939">
    <property type="entry name" value="7tmD_STE2"/>
    <property type="match status" value="1"/>
</dbReference>
<evidence type="ECO:0008006" key="5">
    <source>
        <dbReference type="Google" id="ProtNLM"/>
    </source>
</evidence>
<feature type="compositionally biased region" description="Polar residues" evidence="1">
    <location>
        <begin position="322"/>
        <end position="339"/>
    </location>
</feature>
<keyword evidence="2" id="KW-1133">Transmembrane helix</keyword>
<feature type="transmembrane region" description="Helical" evidence="2">
    <location>
        <begin position="199"/>
        <end position="221"/>
    </location>
</feature>